<comment type="caution">
    <text evidence="3">The sequence shown here is derived from an EMBL/GenBank/DDBJ whole genome shotgun (WGS) entry which is preliminary data.</text>
</comment>
<keyword evidence="2" id="KW-1133">Transmembrane helix</keyword>
<evidence type="ECO:0000313" key="4">
    <source>
        <dbReference type="Proteomes" id="UP000177602"/>
    </source>
</evidence>
<reference evidence="3 4" key="1">
    <citation type="journal article" date="2016" name="Nat. Commun.">
        <title>Thousands of microbial genomes shed light on interconnected biogeochemical processes in an aquifer system.</title>
        <authorList>
            <person name="Anantharaman K."/>
            <person name="Brown C.T."/>
            <person name="Hug L.A."/>
            <person name="Sharon I."/>
            <person name="Castelle C.J."/>
            <person name="Probst A.J."/>
            <person name="Thomas B.C."/>
            <person name="Singh A."/>
            <person name="Wilkins M.J."/>
            <person name="Karaoz U."/>
            <person name="Brodie E.L."/>
            <person name="Williams K.H."/>
            <person name="Hubbard S.S."/>
            <person name="Banfield J.F."/>
        </authorList>
    </citation>
    <scope>NUCLEOTIDE SEQUENCE [LARGE SCALE GENOMIC DNA]</scope>
</reference>
<evidence type="ECO:0000256" key="2">
    <source>
        <dbReference type="SAM" id="Phobius"/>
    </source>
</evidence>
<evidence type="ECO:0000313" key="3">
    <source>
        <dbReference type="EMBL" id="OGI62924.1"/>
    </source>
</evidence>
<dbReference type="Proteomes" id="UP000177602">
    <property type="component" value="Unassembled WGS sequence"/>
</dbReference>
<evidence type="ECO:0000256" key="1">
    <source>
        <dbReference type="SAM" id="Coils"/>
    </source>
</evidence>
<keyword evidence="1" id="KW-0175">Coiled coil</keyword>
<keyword evidence="2" id="KW-0472">Membrane</keyword>
<feature type="transmembrane region" description="Helical" evidence="2">
    <location>
        <begin position="6"/>
        <end position="26"/>
    </location>
</feature>
<gene>
    <name evidence="3" type="ORF">A2818_00635</name>
</gene>
<sequence length="160" mass="18126">MNTKLEMAFFVFTGAIIAIGALWMIITEKRLKRFFLGKKAKDLEDTIIMLQNDVEKLKKAKDGMEKDIAIINTKLKKSIRGLETVRFNPFPDQGSNQSFAIGMLNEEGNGVVFSSLYSRERMSVFAKPIVNNKSEYELTAEEKKVLEKAKVPTSQDANKQ</sequence>
<dbReference type="InterPro" id="IPR027981">
    <property type="entry name" value="DUF4446"/>
</dbReference>
<keyword evidence="2" id="KW-0812">Transmembrane</keyword>
<dbReference type="AlphaFoldDB" id="A0A1F6V0I4"/>
<protein>
    <recommendedName>
        <fullName evidence="5">DUF4446 domain-containing protein</fullName>
    </recommendedName>
</protein>
<feature type="coiled-coil region" evidence="1">
    <location>
        <begin position="40"/>
        <end position="74"/>
    </location>
</feature>
<proteinExistence type="predicted"/>
<evidence type="ECO:0008006" key="5">
    <source>
        <dbReference type="Google" id="ProtNLM"/>
    </source>
</evidence>
<dbReference type="STRING" id="1801737.A2818_00635"/>
<name>A0A1F6V0I4_9BACT</name>
<accession>A0A1F6V0I4</accession>
<dbReference type="EMBL" id="MFTN01000017">
    <property type="protein sequence ID" value="OGI62924.1"/>
    <property type="molecule type" value="Genomic_DNA"/>
</dbReference>
<organism evidence="3 4">
    <name type="scientific">Candidatus Nomurabacteria bacterium RIFCSPHIGHO2_01_FULL_40_12</name>
    <dbReference type="NCBI Taxonomy" id="1801737"/>
    <lineage>
        <taxon>Bacteria</taxon>
        <taxon>Candidatus Nomuraibacteriota</taxon>
    </lineage>
</organism>
<dbReference type="Pfam" id="PF14584">
    <property type="entry name" value="DUF4446"/>
    <property type="match status" value="1"/>
</dbReference>